<dbReference type="GO" id="GO:0009244">
    <property type="term" value="P:lipopolysaccharide core region biosynthetic process"/>
    <property type="evidence" value="ECO:0007669"/>
    <property type="project" value="TreeGrafter"/>
</dbReference>
<dbReference type="SUPFAM" id="SSF53756">
    <property type="entry name" value="UDP-Glycosyltransferase/glycogen phosphorylase"/>
    <property type="match status" value="1"/>
</dbReference>
<accession>A0A5J4SW20</accession>
<evidence type="ECO:0000313" key="3">
    <source>
        <dbReference type="EMBL" id="KAA6350177.1"/>
    </source>
</evidence>
<protein>
    <recommendedName>
        <fullName evidence="4">ADP-heptose--LPS heptosyltransferase 2</fullName>
    </recommendedName>
</protein>
<organism evidence="3">
    <name type="scientific">termite gut metagenome</name>
    <dbReference type="NCBI Taxonomy" id="433724"/>
    <lineage>
        <taxon>unclassified sequences</taxon>
        <taxon>metagenomes</taxon>
        <taxon>organismal metagenomes</taxon>
    </lineage>
</organism>
<evidence type="ECO:0000256" key="1">
    <source>
        <dbReference type="ARBA" id="ARBA00022676"/>
    </source>
</evidence>
<keyword evidence="1" id="KW-0328">Glycosyltransferase</keyword>
<dbReference type="Gene3D" id="3.40.50.2000">
    <property type="entry name" value="Glycogen Phosphorylase B"/>
    <property type="match status" value="2"/>
</dbReference>
<gene>
    <name evidence="3" type="ORF">EZS27_002443</name>
</gene>
<dbReference type="AlphaFoldDB" id="A0A5J4SW20"/>
<evidence type="ECO:0008006" key="4">
    <source>
        <dbReference type="Google" id="ProtNLM"/>
    </source>
</evidence>
<dbReference type="GO" id="GO:0008713">
    <property type="term" value="F:ADP-heptose-lipopolysaccharide heptosyltransferase activity"/>
    <property type="evidence" value="ECO:0007669"/>
    <property type="project" value="TreeGrafter"/>
</dbReference>
<dbReference type="GO" id="GO:0005829">
    <property type="term" value="C:cytosol"/>
    <property type="evidence" value="ECO:0007669"/>
    <property type="project" value="TreeGrafter"/>
</dbReference>
<dbReference type="InterPro" id="IPR051199">
    <property type="entry name" value="LPS_LOS_Heptosyltrfase"/>
</dbReference>
<sequence length="396" mass="46393">MKTRLYIKILSFFKNKLFRVIDNIIDTVCRFNNSAKFKADILLIRVDAIGDFILWQDSLRAYHKKYVGQKVILLCNNLVYDIALLDNFFFDIWSIDKSKFNRSPMYRYQLVKKIKSYYFKEVISPVYSRDYYFSDRLVYLTLSDNKIGYNGNLSNIKKQHKKKSDKWYTRLVDYNEKDSSELLINANFVKCVCDSNFVPHLPVFFFDTKDYHFIYEKYCVFSISASYAPRAWNATNFSIVANKIPLDYQIVLLGKGNVDRKKGDEFIANISNKERIHNLIDKTSIVETIKIVSRATFVIGNDSSVVHIAGAVRVPSICLASGAHYKRFMPYPAQIPEYFYHPRTVVHKMDCFGCDYRCIYPIIGQLECIKGVEVSEVILKLHQLLDELKENEYDRK</sequence>
<dbReference type="PANTHER" id="PTHR30160:SF1">
    <property type="entry name" value="LIPOPOLYSACCHARIDE 1,2-N-ACETYLGLUCOSAMINETRANSFERASE-RELATED"/>
    <property type="match status" value="1"/>
</dbReference>
<comment type="caution">
    <text evidence="3">The sequence shown here is derived from an EMBL/GenBank/DDBJ whole genome shotgun (WGS) entry which is preliminary data.</text>
</comment>
<dbReference type="CDD" id="cd03789">
    <property type="entry name" value="GT9_LPS_heptosyltransferase"/>
    <property type="match status" value="1"/>
</dbReference>
<dbReference type="InterPro" id="IPR002201">
    <property type="entry name" value="Glyco_trans_9"/>
</dbReference>
<name>A0A5J4SW20_9ZZZZ</name>
<proteinExistence type="predicted"/>
<keyword evidence="2" id="KW-0808">Transferase</keyword>
<dbReference type="Pfam" id="PF01075">
    <property type="entry name" value="Glyco_transf_9"/>
    <property type="match status" value="1"/>
</dbReference>
<dbReference type="PANTHER" id="PTHR30160">
    <property type="entry name" value="TETRAACYLDISACCHARIDE 4'-KINASE-RELATED"/>
    <property type="match status" value="1"/>
</dbReference>
<reference evidence="3" key="1">
    <citation type="submission" date="2019-03" db="EMBL/GenBank/DDBJ databases">
        <title>Single cell metagenomics reveals metabolic interactions within the superorganism composed of flagellate Streblomastix strix and complex community of Bacteroidetes bacteria on its surface.</title>
        <authorList>
            <person name="Treitli S.C."/>
            <person name="Kolisko M."/>
            <person name="Husnik F."/>
            <person name="Keeling P."/>
            <person name="Hampl V."/>
        </authorList>
    </citation>
    <scope>NUCLEOTIDE SEQUENCE</scope>
    <source>
        <strain evidence="3">STM</strain>
    </source>
</reference>
<dbReference type="EMBL" id="SNRY01000032">
    <property type="protein sequence ID" value="KAA6350177.1"/>
    <property type="molecule type" value="Genomic_DNA"/>
</dbReference>
<evidence type="ECO:0000256" key="2">
    <source>
        <dbReference type="ARBA" id="ARBA00022679"/>
    </source>
</evidence>